<name>A0A6A5SGS8_9PLEO</name>
<dbReference type="Proteomes" id="UP000800038">
    <property type="component" value="Unassembled WGS sequence"/>
</dbReference>
<dbReference type="Gene3D" id="3.40.640.10">
    <property type="entry name" value="Type I PLP-dependent aspartate aminotransferase-like (Major domain)"/>
    <property type="match status" value="1"/>
</dbReference>
<dbReference type="Gene3D" id="3.90.1150.10">
    <property type="entry name" value="Aspartate Aminotransferase, domain 1"/>
    <property type="match status" value="1"/>
</dbReference>
<dbReference type="EMBL" id="ML976129">
    <property type="protein sequence ID" value="KAF1937696.1"/>
    <property type="molecule type" value="Genomic_DNA"/>
</dbReference>
<dbReference type="GO" id="GO:0030170">
    <property type="term" value="F:pyridoxal phosphate binding"/>
    <property type="evidence" value="ECO:0007669"/>
    <property type="project" value="InterPro"/>
</dbReference>
<dbReference type="GO" id="GO:0047536">
    <property type="term" value="F:2-aminoadipate transaminase activity"/>
    <property type="evidence" value="ECO:0007669"/>
    <property type="project" value="TreeGrafter"/>
</dbReference>
<keyword evidence="2" id="KW-0808">Transferase</keyword>
<dbReference type="InterPro" id="IPR004839">
    <property type="entry name" value="Aminotransferase_I/II_large"/>
</dbReference>
<dbReference type="InterPro" id="IPR015421">
    <property type="entry name" value="PyrdxlP-dep_Trfase_major"/>
</dbReference>
<dbReference type="Pfam" id="PF00155">
    <property type="entry name" value="Aminotran_1_2"/>
    <property type="match status" value="1"/>
</dbReference>
<organism evidence="2 3">
    <name type="scientific">Clathrospora elynae</name>
    <dbReference type="NCBI Taxonomy" id="706981"/>
    <lineage>
        <taxon>Eukaryota</taxon>
        <taxon>Fungi</taxon>
        <taxon>Dikarya</taxon>
        <taxon>Ascomycota</taxon>
        <taxon>Pezizomycotina</taxon>
        <taxon>Dothideomycetes</taxon>
        <taxon>Pleosporomycetidae</taxon>
        <taxon>Pleosporales</taxon>
        <taxon>Diademaceae</taxon>
        <taxon>Clathrospora</taxon>
    </lineage>
</organism>
<evidence type="ECO:0000313" key="3">
    <source>
        <dbReference type="Proteomes" id="UP000800038"/>
    </source>
</evidence>
<gene>
    <name evidence="2" type="ORF">EJ02DRAFT_447308</name>
</gene>
<evidence type="ECO:0000259" key="1">
    <source>
        <dbReference type="Pfam" id="PF00155"/>
    </source>
</evidence>
<dbReference type="OrthoDB" id="7042322at2759"/>
<evidence type="ECO:0000313" key="2">
    <source>
        <dbReference type="EMBL" id="KAF1937696.1"/>
    </source>
</evidence>
<dbReference type="PANTHER" id="PTHR42858:SF1">
    <property type="entry name" value="LD15494P"/>
    <property type="match status" value="1"/>
</dbReference>
<proteinExistence type="predicted"/>
<dbReference type="SUPFAM" id="SSF53383">
    <property type="entry name" value="PLP-dependent transferases"/>
    <property type="match status" value="1"/>
</dbReference>
<reference evidence="2" key="1">
    <citation type="journal article" date="2020" name="Stud. Mycol.">
        <title>101 Dothideomycetes genomes: a test case for predicting lifestyles and emergence of pathogens.</title>
        <authorList>
            <person name="Haridas S."/>
            <person name="Albert R."/>
            <person name="Binder M."/>
            <person name="Bloem J."/>
            <person name="Labutti K."/>
            <person name="Salamov A."/>
            <person name="Andreopoulos B."/>
            <person name="Baker S."/>
            <person name="Barry K."/>
            <person name="Bills G."/>
            <person name="Bluhm B."/>
            <person name="Cannon C."/>
            <person name="Castanera R."/>
            <person name="Culley D."/>
            <person name="Daum C."/>
            <person name="Ezra D."/>
            <person name="Gonzalez J."/>
            <person name="Henrissat B."/>
            <person name="Kuo A."/>
            <person name="Liang C."/>
            <person name="Lipzen A."/>
            <person name="Lutzoni F."/>
            <person name="Magnuson J."/>
            <person name="Mondo S."/>
            <person name="Nolan M."/>
            <person name="Ohm R."/>
            <person name="Pangilinan J."/>
            <person name="Park H.-J."/>
            <person name="Ramirez L."/>
            <person name="Alfaro M."/>
            <person name="Sun H."/>
            <person name="Tritt A."/>
            <person name="Yoshinaga Y."/>
            <person name="Zwiers L.-H."/>
            <person name="Turgeon B."/>
            <person name="Goodwin S."/>
            <person name="Spatafora J."/>
            <person name="Crous P."/>
            <person name="Grigoriev I."/>
        </authorList>
    </citation>
    <scope>NUCLEOTIDE SEQUENCE</scope>
    <source>
        <strain evidence="2">CBS 161.51</strain>
    </source>
</reference>
<dbReference type="CDD" id="cd00609">
    <property type="entry name" value="AAT_like"/>
    <property type="match status" value="1"/>
</dbReference>
<accession>A0A6A5SGS8</accession>
<protein>
    <submittedName>
        <fullName evidence="2">PLP-dependent transferase</fullName>
    </submittedName>
</protein>
<sequence>MVLIESHSSGGHHGRSIHLQPINFLWGKPAPSLLPITQLAQASHQLLLKDAAAAVENLEYGDALGCPRLRKQIASLLNLFYQKSRVDSTNICITAGASFALPTILNVLTDSAITKCIWVVSPCFYLACRMFEDVGFAGKIKAVPERGDGSVDIEALDQAMSEVEQATKSVASYRKTYTHIIYTVPTFSNPSGKVMPLTCRQKLVDVARQHDGLIVSDDIYDMLQWSSTPGEEETTLCNYTPPRFVDIDRSKSHSSTDLASFGNALSIGSLSKIVAPGTRIGWVDADAALVNALGQYGSSLAGGGPTSQLVQGVVVELLRNNWLEHHIKFTLVPAYRTRRQLMVQAIEDHLRPLGVVLEGPPSGGRAIVGGFFLWLRLPPRVSSHMVKTICAEQELLAICPGADCRVLEDEDVAVWDGFVRLSYSYEEEGNLVEGIVRLARAIKVLMK</sequence>
<dbReference type="AlphaFoldDB" id="A0A6A5SGS8"/>
<keyword evidence="3" id="KW-1185">Reference proteome</keyword>
<dbReference type="InterPro" id="IPR015424">
    <property type="entry name" value="PyrdxlP-dep_Trfase"/>
</dbReference>
<feature type="domain" description="Aminotransferase class I/classII large" evidence="1">
    <location>
        <begin position="35"/>
        <end position="423"/>
    </location>
</feature>
<dbReference type="InterPro" id="IPR015422">
    <property type="entry name" value="PyrdxlP-dep_Trfase_small"/>
</dbReference>
<dbReference type="PANTHER" id="PTHR42858">
    <property type="entry name" value="AMINOTRANSFERASE"/>
    <property type="match status" value="1"/>
</dbReference>